<sequence>MTRFPSQQELPQDDELPHDEELLPHDEELLPQDDELPPEQSLDDPPLAPASHQDEWVRGLPASCADVPPCVPVPVGHAPRPGTALGSGALAHVPRSSQARRHARRTIQVATVTRASTHTPTSTNAINMTSPFRRACAPTARRMPRGPAARSAS</sequence>
<gene>
    <name evidence="2" type="ORF">H0H10_26305</name>
</gene>
<dbReference type="Proteomes" id="UP000621210">
    <property type="component" value="Unassembled WGS sequence"/>
</dbReference>
<feature type="compositionally biased region" description="Polar residues" evidence="1">
    <location>
        <begin position="114"/>
        <end position="130"/>
    </location>
</feature>
<protein>
    <submittedName>
        <fullName evidence="2">Uncharacterized protein</fullName>
    </submittedName>
</protein>
<evidence type="ECO:0000313" key="3">
    <source>
        <dbReference type="Proteomes" id="UP000621210"/>
    </source>
</evidence>
<keyword evidence="3" id="KW-1185">Reference proteome</keyword>
<feature type="region of interest" description="Disordered" evidence="1">
    <location>
        <begin position="1"/>
        <end position="55"/>
    </location>
</feature>
<feature type="region of interest" description="Disordered" evidence="1">
    <location>
        <begin position="114"/>
        <end position="153"/>
    </location>
</feature>
<feature type="compositionally biased region" description="Basic and acidic residues" evidence="1">
    <location>
        <begin position="19"/>
        <end position="28"/>
    </location>
</feature>
<reference evidence="2" key="1">
    <citation type="submission" date="2020-09" db="EMBL/GenBank/DDBJ databases">
        <title>Streptomyces grisecoloratus sp. nov., isolated from cotton soil.</title>
        <authorList>
            <person name="Xing L."/>
        </authorList>
    </citation>
    <scope>NUCLEOTIDE SEQUENCE</scope>
    <source>
        <strain evidence="2">TRM S81-3</strain>
    </source>
</reference>
<dbReference type="AlphaFoldDB" id="A0A926L962"/>
<accession>A0A926L962</accession>
<proteinExistence type="predicted"/>
<organism evidence="2 3">
    <name type="scientific">Streptomyces griseicoloratus</name>
    <dbReference type="NCBI Taxonomy" id="2752516"/>
    <lineage>
        <taxon>Bacteria</taxon>
        <taxon>Bacillati</taxon>
        <taxon>Actinomycetota</taxon>
        <taxon>Actinomycetes</taxon>
        <taxon>Kitasatosporales</taxon>
        <taxon>Streptomycetaceae</taxon>
        <taxon>Streptomyces</taxon>
    </lineage>
</organism>
<evidence type="ECO:0000256" key="1">
    <source>
        <dbReference type="SAM" id="MobiDB-lite"/>
    </source>
</evidence>
<evidence type="ECO:0000313" key="2">
    <source>
        <dbReference type="EMBL" id="MBD0422631.1"/>
    </source>
</evidence>
<dbReference type="EMBL" id="JACVQF010000215">
    <property type="protein sequence ID" value="MBD0422631.1"/>
    <property type="molecule type" value="Genomic_DNA"/>
</dbReference>
<name>A0A926L962_9ACTN</name>
<reference evidence="2" key="2">
    <citation type="submission" date="2020-09" db="EMBL/GenBank/DDBJ databases">
        <authorList>
            <person name="Luo X."/>
        </authorList>
    </citation>
    <scope>NUCLEOTIDE SEQUENCE</scope>
    <source>
        <strain evidence="2">TRM S81-3</strain>
    </source>
</reference>
<comment type="caution">
    <text evidence="2">The sequence shown here is derived from an EMBL/GenBank/DDBJ whole genome shotgun (WGS) entry which is preliminary data.</text>
</comment>
<dbReference type="RefSeq" id="WP_188183599.1">
    <property type="nucleotide sequence ID" value="NZ_JACVQF010000215.1"/>
</dbReference>